<evidence type="ECO:0000259" key="3">
    <source>
        <dbReference type="Pfam" id="PF00890"/>
    </source>
</evidence>
<evidence type="ECO:0000256" key="1">
    <source>
        <dbReference type="ARBA" id="ARBA00022630"/>
    </source>
</evidence>
<protein>
    <submittedName>
        <fullName evidence="4">FAD-binding protein</fullName>
    </submittedName>
</protein>
<organism evidence="4 5">
    <name type="scientific">Banduia mediterranea</name>
    <dbReference type="NCBI Taxonomy" id="3075609"/>
    <lineage>
        <taxon>Bacteria</taxon>
        <taxon>Pseudomonadati</taxon>
        <taxon>Pseudomonadota</taxon>
        <taxon>Gammaproteobacteria</taxon>
        <taxon>Nevskiales</taxon>
        <taxon>Algiphilaceae</taxon>
        <taxon>Banduia</taxon>
    </lineage>
</organism>
<dbReference type="EMBL" id="JAVRIC010000009">
    <property type="protein sequence ID" value="MDT0497328.1"/>
    <property type="molecule type" value="Genomic_DNA"/>
</dbReference>
<dbReference type="Pfam" id="PF00890">
    <property type="entry name" value="FAD_binding_2"/>
    <property type="match status" value="1"/>
</dbReference>
<keyword evidence="2" id="KW-0560">Oxidoreductase</keyword>
<reference evidence="4 5" key="1">
    <citation type="submission" date="2023-09" db="EMBL/GenBank/DDBJ databases">
        <authorList>
            <person name="Rey-Velasco X."/>
        </authorList>
    </citation>
    <scope>NUCLEOTIDE SEQUENCE [LARGE SCALE GENOMIC DNA]</scope>
    <source>
        <strain evidence="4 5">W345</strain>
    </source>
</reference>
<sequence length="60" mass="6029">MQTQPSGEVLNAQGTPIPALYAAGRTACGLATLGRSIYSPGLSLADTTYFGREAGRAAAG</sequence>
<name>A0ABU2WHI6_9GAMM</name>
<comment type="caution">
    <text evidence="4">The sequence shown here is derived from an EMBL/GenBank/DDBJ whole genome shotgun (WGS) entry which is preliminary data.</text>
</comment>
<evidence type="ECO:0000256" key="2">
    <source>
        <dbReference type="ARBA" id="ARBA00023002"/>
    </source>
</evidence>
<gene>
    <name evidence="4" type="ORF">RM530_08110</name>
</gene>
<dbReference type="InterPro" id="IPR036188">
    <property type="entry name" value="FAD/NAD-bd_sf"/>
</dbReference>
<evidence type="ECO:0000313" key="4">
    <source>
        <dbReference type="EMBL" id="MDT0497328.1"/>
    </source>
</evidence>
<evidence type="ECO:0000313" key="5">
    <source>
        <dbReference type="Proteomes" id="UP001254608"/>
    </source>
</evidence>
<feature type="domain" description="FAD-dependent oxidoreductase 2 FAD-binding" evidence="3">
    <location>
        <begin position="2"/>
        <end position="30"/>
    </location>
</feature>
<accession>A0ABU2WHI6</accession>
<keyword evidence="1" id="KW-0285">Flavoprotein</keyword>
<dbReference type="Proteomes" id="UP001254608">
    <property type="component" value="Unassembled WGS sequence"/>
</dbReference>
<keyword evidence="5" id="KW-1185">Reference proteome</keyword>
<proteinExistence type="predicted"/>
<dbReference type="InterPro" id="IPR003953">
    <property type="entry name" value="FAD-dep_OxRdtase_2_FAD-bd"/>
</dbReference>
<dbReference type="Gene3D" id="3.50.50.60">
    <property type="entry name" value="FAD/NAD(P)-binding domain"/>
    <property type="match status" value="1"/>
</dbReference>